<evidence type="ECO:0000313" key="2">
    <source>
        <dbReference type="Proteomes" id="UP000800094"/>
    </source>
</evidence>
<dbReference type="RefSeq" id="XP_033682747.1">
    <property type="nucleotide sequence ID" value="XM_033822491.1"/>
</dbReference>
<proteinExistence type="predicted"/>
<dbReference type="AlphaFoldDB" id="A0A6A6IE16"/>
<sequence>MSTTTSQSIQVRRGGIAARLVAEPLNLPKGRRLYELHAEADTITFAGSVRSLVGMRNRSFRVVFLFADYNSLNVGIVGRRTDVSSNCISAPMAGPQGPTVRRLKNNATNHNLSLDLSFALERSAAILRLRAL</sequence>
<dbReference type="GeneID" id="54575821"/>
<accession>A0A6A6IE16</accession>
<dbReference type="Proteomes" id="UP000800094">
    <property type="component" value="Unassembled WGS sequence"/>
</dbReference>
<name>A0A6A6IE16_9PLEO</name>
<reference evidence="1" key="1">
    <citation type="journal article" date="2020" name="Stud. Mycol.">
        <title>101 Dothideomycetes genomes: a test case for predicting lifestyles and emergence of pathogens.</title>
        <authorList>
            <person name="Haridas S."/>
            <person name="Albert R."/>
            <person name="Binder M."/>
            <person name="Bloem J."/>
            <person name="Labutti K."/>
            <person name="Salamov A."/>
            <person name="Andreopoulos B."/>
            <person name="Baker S."/>
            <person name="Barry K."/>
            <person name="Bills G."/>
            <person name="Bluhm B."/>
            <person name="Cannon C."/>
            <person name="Castanera R."/>
            <person name="Culley D."/>
            <person name="Daum C."/>
            <person name="Ezra D."/>
            <person name="Gonzalez J."/>
            <person name="Henrissat B."/>
            <person name="Kuo A."/>
            <person name="Liang C."/>
            <person name="Lipzen A."/>
            <person name="Lutzoni F."/>
            <person name="Magnuson J."/>
            <person name="Mondo S."/>
            <person name="Nolan M."/>
            <person name="Ohm R."/>
            <person name="Pangilinan J."/>
            <person name="Park H.-J."/>
            <person name="Ramirez L."/>
            <person name="Alfaro M."/>
            <person name="Sun H."/>
            <person name="Tritt A."/>
            <person name="Yoshinaga Y."/>
            <person name="Zwiers L.-H."/>
            <person name="Turgeon B."/>
            <person name="Goodwin S."/>
            <person name="Spatafora J."/>
            <person name="Crous P."/>
            <person name="Grigoriev I."/>
        </authorList>
    </citation>
    <scope>NUCLEOTIDE SEQUENCE</scope>
    <source>
        <strain evidence="1">CBS 122368</strain>
    </source>
</reference>
<organism evidence="1 2">
    <name type="scientific">Trematosphaeria pertusa</name>
    <dbReference type="NCBI Taxonomy" id="390896"/>
    <lineage>
        <taxon>Eukaryota</taxon>
        <taxon>Fungi</taxon>
        <taxon>Dikarya</taxon>
        <taxon>Ascomycota</taxon>
        <taxon>Pezizomycotina</taxon>
        <taxon>Dothideomycetes</taxon>
        <taxon>Pleosporomycetidae</taxon>
        <taxon>Pleosporales</taxon>
        <taxon>Massarineae</taxon>
        <taxon>Trematosphaeriaceae</taxon>
        <taxon>Trematosphaeria</taxon>
    </lineage>
</organism>
<protein>
    <submittedName>
        <fullName evidence="1">Uncharacterized protein</fullName>
    </submittedName>
</protein>
<gene>
    <name evidence="1" type="ORF">BU26DRAFT_352964</name>
</gene>
<dbReference type="EMBL" id="ML987197">
    <property type="protein sequence ID" value="KAF2247743.1"/>
    <property type="molecule type" value="Genomic_DNA"/>
</dbReference>
<keyword evidence="2" id="KW-1185">Reference proteome</keyword>
<evidence type="ECO:0000313" key="1">
    <source>
        <dbReference type="EMBL" id="KAF2247743.1"/>
    </source>
</evidence>